<dbReference type="OrthoDB" id="2750929at2759"/>
<evidence type="ECO:0000313" key="2">
    <source>
        <dbReference type="Proteomes" id="UP000567179"/>
    </source>
</evidence>
<evidence type="ECO:0000313" key="1">
    <source>
        <dbReference type="EMBL" id="KAF5311167.1"/>
    </source>
</evidence>
<protein>
    <submittedName>
        <fullName evidence="1">Uncharacterized protein</fullName>
    </submittedName>
</protein>
<keyword evidence="2" id="KW-1185">Reference proteome</keyword>
<accession>A0A8H5AVZ4</accession>
<dbReference type="EMBL" id="JAACJJ010000057">
    <property type="protein sequence ID" value="KAF5311167.1"/>
    <property type="molecule type" value="Genomic_DNA"/>
</dbReference>
<name>A0A8H5AVZ4_9AGAR</name>
<dbReference type="AlphaFoldDB" id="A0A8H5AVZ4"/>
<dbReference type="Proteomes" id="UP000567179">
    <property type="component" value="Unassembled WGS sequence"/>
</dbReference>
<comment type="caution">
    <text evidence="1">The sequence shown here is derived from an EMBL/GenBank/DDBJ whole genome shotgun (WGS) entry which is preliminary data.</text>
</comment>
<organism evidence="1 2">
    <name type="scientific">Psilocybe cf. subviscida</name>
    <dbReference type="NCBI Taxonomy" id="2480587"/>
    <lineage>
        <taxon>Eukaryota</taxon>
        <taxon>Fungi</taxon>
        <taxon>Dikarya</taxon>
        <taxon>Basidiomycota</taxon>
        <taxon>Agaricomycotina</taxon>
        <taxon>Agaricomycetes</taxon>
        <taxon>Agaricomycetidae</taxon>
        <taxon>Agaricales</taxon>
        <taxon>Agaricineae</taxon>
        <taxon>Strophariaceae</taxon>
        <taxon>Psilocybe</taxon>
    </lineage>
</organism>
<sequence length="423" mass="47791">MQARCDSLKDFRSRRGIDEDSTSKRSLSEKQYFLSTLNPSSPSAAPQEVLDVSEEPEVLLSCRVRTDVLVPMRYSADQRFPPNTRGVLYYGPSKRQRHILFRLCDSVADFSRGSDLLKSNGHKWTISLEHMITRIGRFRPLLDIIAEDHPLSAVDIEEILSKRRIITTLSPQELEAKGQRVFDIFNLPSFLPLFSIQHESSHRVVNSTCAPNTIGESRFRLCSDIASFAAGSDLRLPSGLPWCITSDQLISMPYFSVIREQLLHEGLFKQPLPLYADASTIPIICNLNQPFIVDFSKLRIYLCFKPTPDSDVSQMVGLYLFSTRFSSFYTGRAVVRLEKFTSAYLLGRKMTRKPLVALRFLEFLTPVEAKPNAGLSPLRVPEVGQLLIRRTQGGAYAPWGHAPLDATLYEQLSKLTERSPASQ</sequence>
<gene>
    <name evidence="1" type="ORF">D9619_007826</name>
</gene>
<reference evidence="1 2" key="1">
    <citation type="journal article" date="2020" name="ISME J.">
        <title>Uncovering the hidden diversity of litter-decomposition mechanisms in mushroom-forming fungi.</title>
        <authorList>
            <person name="Floudas D."/>
            <person name="Bentzer J."/>
            <person name="Ahren D."/>
            <person name="Johansson T."/>
            <person name="Persson P."/>
            <person name="Tunlid A."/>
        </authorList>
    </citation>
    <scope>NUCLEOTIDE SEQUENCE [LARGE SCALE GENOMIC DNA]</scope>
    <source>
        <strain evidence="1 2">CBS 101986</strain>
    </source>
</reference>
<proteinExistence type="predicted"/>